<proteinExistence type="predicted"/>
<evidence type="ECO:0000313" key="3">
    <source>
        <dbReference type="Proteomes" id="UP001212841"/>
    </source>
</evidence>
<comment type="caution">
    <text evidence="2">The sequence shown here is derived from an EMBL/GenBank/DDBJ whole genome shotgun (WGS) entry which is preliminary data.</text>
</comment>
<organism evidence="2 3">
    <name type="scientific">Rhizophlyctis rosea</name>
    <dbReference type="NCBI Taxonomy" id="64517"/>
    <lineage>
        <taxon>Eukaryota</taxon>
        <taxon>Fungi</taxon>
        <taxon>Fungi incertae sedis</taxon>
        <taxon>Chytridiomycota</taxon>
        <taxon>Chytridiomycota incertae sedis</taxon>
        <taxon>Chytridiomycetes</taxon>
        <taxon>Rhizophlyctidales</taxon>
        <taxon>Rhizophlyctidaceae</taxon>
        <taxon>Rhizophlyctis</taxon>
    </lineage>
</organism>
<dbReference type="EMBL" id="JADGJD010000317">
    <property type="protein sequence ID" value="KAJ3052186.1"/>
    <property type="molecule type" value="Genomic_DNA"/>
</dbReference>
<dbReference type="SUPFAM" id="SSF49468">
    <property type="entry name" value="VHL"/>
    <property type="match status" value="1"/>
</dbReference>
<accession>A0AAD5SEA6</accession>
<feature type="region of interest" description="Disordered" evidence="1">
    <location>
        <begin position="1"/>
        <end position="60"/>
    </location>
</feature>
<evidence type="ECO:0000313" key="2">
    <source>
        <dbReference type="EMBL" id="KAJ3052186.1"/>
    </source>
</evidence>
<dbReference type="AlphaFoldDB" id="A0AAD5SEA6"/>
<sequence length="535" mass="58849">MTTPATTTKTTKTKTEKTKTTKTKTKTHGGDDDEDEDEDDDSQGRLVRRQAPPTPTYLWGKEYMSYNSPILNDTTPYPLTGDALGDLGFVQCIGCNAAGRVGYILNKNRTGQNEFSFVTSMNTTVTVNEAKDGVLTGTANPNSFRISEASLLIAKRDWFEFKTYPVFEYKVTVSAKSPGTHNIAGRFRWIPQYANTISLLSPDDDSYWGSPEFLLDAHLTTTGSWLGPDVSVDASVTTIIRSTWSIDPEVLAAGGNHELQMVTGAVGKAKRLPRACGGENAENDVTIDSYAYGSMKTVGTSTDGNVASEFDRIVFLQNQLHRQQNCDKVALPATPTTTTTRTKTTTSRLTTTTTISEITTSAPTETSCSSPAGESLNDMIIQNNLDFDVDIVFLAEDCSPISYGTLPYLTNYTQPTYKDHYWVARSEAENYESPVYINTGASGQVWNIGGCSFNNDNFSDLEIHNDLAADVELVFMGFDGSGCMREVYGVISSGMVRFQPTYEHHAWFVRDPATGWRSKKFVKDASPLQVWRITG</sequence>
<dbReference type="Gene3D" id="2.60.40.780">
    <property type="entry name" value="von Hippel-Lindau disease tumour suppressor, beta domain"/>
    <property type="match status" value="2"/>
</dbReference>
<dbReference type="Proteomes" id="UP001212841">
    <property type="component" value="Unassembled WGS sequence"/>
</dbReference>
<gene>
    <name evidence="2" type="ORF">HK097_006738</name>
</gene>
<reference evidence="2" key="1">
    <citation type="submission" date="2020-05" db="EMBL/GenBank/DDBJ databases">
        <title>Phylogenomic resolution of chytrid fungi.</title>
        <authorList>
            <person name="Stajich J.E."/>
            <person name="Amses K."/>
            <person name="Simmons R."/>
            <person name="Seto K."/>
            <person name="Myers J."/>
            <person name="Bonds A."/>
            <person name="Quandt C.A."/>
            <person name="Barry K."/>
            <person name="Liu P."/>
            <person name="Grigoriev I."/>
            <person name="Longcore J.E."/>
            <person name="James T.Y."/>
        </authorList>
    </citation>
    <scope>NUCLEOTIDE SEQUENCE</scope>
    <source>
        <strain evidence="2">JEL0318</strain>
    </source>
</reference>
<evidence type="ECO:0000256" key="1">
    <source>
        <dbReference type="SAM" id="MobiDB-lite"/>
    </source>
</evidence>
<keyword evidence="3" id="KW-1185">Reference proteome</keyword>
<name>A0AAD5SEA6_9FUNG</name>
<dbReference type="InterPro" id="IPR037140">
    <property type="entry name" value="VHL_beta_dom_sf"/>
</dbReference>
<dbReference type="InterPro" id="IPR036208">
    <property type="entry name" value="VHL_sf"/>
</dbReference>
<feature type="compositionally biased region" description="Low complexity" evidence="1">
    <location>
        <begin position="1"/>
        <end position="10"/>
    </location>
</feature>
<feature type="compositionally biased region" description="Acidic residues" evidence="1">
    <location>
        <begin position="31"/>
        <end position="41"/>
    </location>
</feature>
<protein>
    <submittedName>
        <fullName evidence="2">Uncharacterized protein</fullName>
    </submittedName>
</protein>